<name>A0A0M0FCL4_CELCE</name>
<dbReference type="PATRIC" id="fig|1350482.3.peg.799"/>
<organism evidence="1 2">
    <name type="scientific">Cellulosimicrobium cellulans F16</name>
    <dbReference type="NCBI Taxonomy" id="1350482"/>
    <lineage>
        <taxon>Bacteria</taxon>
        <taxon>Bacillati</taxon>
        <taxon>Actinomycetota</taxon>
        <taxon>Actinomycetes</taxon>
        <taxon>Micrococcales</taxon>
        <taxon>Promicromonosporaceae</taxon>
        <taxon>Cellulosimicrobium</taxon>
    </lineage>
</organism>
<dbReference type="EMBL" id="ATNL01000006">
    <property type="protein sequence ID" value="KON75127.1"/>
    <property type="molecule type" value="Genomic_DNA"/>
</dbReference>
<proteinExistence type="predicted"/>
<evidence type="ECO:0000313" key="2">
    <source>
        <dbReference type="Proteomes" id="UP000037387"/>
    </source>
</evidence>
<keyword evidence="2" id="KW-1185">Reference proteome</keyword>
<dbReference type="Proteomes" id="UP000037387">
    <property type="component" value="Unassembled WGS sequence"/>
</dbReference>
<evidence type="ECO:0000313" key="1">
    <source>
        <dbReference type="EMBL" id="KON75127.1"/>
    </source>
</evidence>
<comment type="caution">
    <text evidence="1">The sequence shown here is derived from an EMBL/GenBank/DDBJ whole genome shotgun (WGS) entry which is preliminary data.</text>
</comment>
<accession>A0A0M0FCL4</accession>
<dbReference type="AlphaFoldDB" id="A0A0M0FCL4"/>
<reference evidence="1 2" key="1">
    <citation type="journal article" date="2015" name="Sci. Rep.">
        <title>Functional and structural properties of a novel cellulosome-like multienzyme complex: efficient glycoside hydrolysis of water-insoluble 7-xylosyl-10-deacetylpaclitaxel.</title>
        <authorList>
            <person name="Dou T.Y."/>
            <person name="Luan H.W."/>
            <person name="Ge G.B."/>
            <person name="Dong M.M."/>
            <person name="Zou H.F."/>
            <person name="He Y.Q."/>
            <person name="Cui P."/>
            <person name="Wang J.Y."/>
            <person name="Hao D.C."/>
            <person name="Yang S.L."/>
            <person name="Yang L."/>
        </authorList>
    </citation>
    <scope>NUCLEOTIDE SEQUENCE [LARGE SCALE GENOMIC DNA]</scope>
    <source>
        <strain evidence="1 2">F16</strain>
    </source>
</reference>
<protein>
    <submittedName>
        <fullName evidence="1">Uncharacterized protein</fullName>
    </submittedName>
</protein>
<gene>
    <name evidence="1" type="ORF">M768_04060</name>
</gene>
<sequence>MLDAVGPRRTAHARFSQAQHVIHGLMIRGSAAPGT</sequence>